<name>A0ACB0IJ94_TRIPR</name>
<proteinExistence type="predicted"/>
<comment type="caution">
    <text evidence="1">The sequence shown here is derived from an EMBL/GenBank/DDBJ whole genome shotgun (WGS) entry which is preliminary data.</text>
</comment>
<reference evidence="1" key="1">
    <citation type="submission" date="2023-10" db="EMBL/GenBank/DDBJ databases">
        <authorList>
            <person name="Rodriguez Cubillos JULIANA M."/>
            <person name="De Vega J."/>
        </authorList>
    </citation>
    <scope>NUCLEOTIDE SEQUENCE</scope>
</reference>
<evidence type="ECO:0000313" key="2">
    <source>
        <dbReference type="Proteomes" id="UP001177021"/>
    </source>
</evidence>
<evidence type="ECO:0000313" key="1">
    <source>
        <dbReference type="EMBL" id="CAJ2632215.1"/>
    </source>
</evidence>
<dbReference type="Proteomes" id="UP001177021">
    <property type="component" value="Unassembled WGS sequence"/>
</dbReference>
<dbReference type="EMBL" id="CASHSV030000001">
    <property type="protein sequence ID" value="CAJ2632215.1"/>
    <property type="molecule type" value="Genomic_DNA"/>
</dbReference>
<protein>
    <submittedName>
        <fullName evidence="1">Uncharacterized protein</fullName>
    </submittedName>
</protein>
<gene>
    <name evidence="1" type="ORF">MILVUS5_LOCUS3565</name>
</gene>
<sequence length="154" mass="18548">MVLDSMIILKEKFSFNYDAGEYWALKILGKSWKRWKYDLRTKYLVSKKLKKELLENTPPEVDDVQWSKFIDHYQSDRMKETSEKNTVKRKKLQINHTGGTKSNQRRAYEMEAELRRPVCRAEVIVTTWLRKDETYSTKYAENMAVSLYRFFTQL</sequence>
<organism evidence="1 2">
    <name type="scientific">Trifolium pratense</name>
    <name type="common">Red clover</name>
    <dbReference type="NCBI Taxonomy" id="57577"/>
    <lineage>
        <taxon>Eukaryota</taxon>
        <taxon>Viridiplantae</taxon>
        <taxon>Streptophyta</taxon>
        <taxon>Embryophyta</taxon>
        <taxon>Tracheophyta</taxon>
        <taxon>Spermatophyta</taxon>
        <taxon>Magnoliopsida</taxon>
        <taxon>eudicotyledons</taxon>
        <taxon>Gunneridae</taxon>
        <taxon>Pentapetalae</taxon>
        <taxon>rosids</taxon>
        <taxon>fabids</taxon>
        <taxon>Fabales</taxon>
        <taxon>Fabaceae</taxon>
        <taxon>Papilionoideae</taxon>
        <taxon>50 kb inversion clade</taxon>
        <taxon>NPAAA clade</taxon>
        <taxon>Hologalegina</taxon>
        <taxon>IRL clade</taxon>
        <taxon>Trifolieae</taxon>
        <taxon>Trifolium</taxon>
    </lineage>
</organism>
<accession>A0ACB0IJ94</accession>
<keyword evidence="2" id="KW-1185">Reference proteome</keyword>